<sequence length="238" mass="25267">METPFDNGYDNPDTARASRWIKRAALLAVLIAVAWLMRHFAGDQAGVKRAQAPMVTTVIPLPPPPPPPPPQQKPPEKVEQQTKAPVERPTEVPKPAQSPKPADNTPRQLTMNAPAQAGTDGFNIGAGDGTGMAGSGGAGAFGNATYRQYMAYLLQQAVERDKRVQQAGGGSRFDVNLNVWMEPSGRIVKVAIARSTGDTALDDAIASAIQAIGRMDEAPPPNATYPVLVKLQGRKTGL</sequence>
<dbReference type="EMBL" id="FXAH01000021">
    <property type="protein sequence ID" value="SMF79787.1"/>
    <property type="molecule type" value="Genomic_DNA"/>
</dbReference>
<feature type="transmembrane region" description="Helical" evidence="6">
    <location>
        <begin position="20"/>
        <end position="41"/>
    </location>
</feature>
<reference evidence="8" key="1">
    <citation type="submission" date="2017-04" db="EMBL/GenBank/DDBJ databases">
        <authorList>
            <person name="Varghese N."/>
            <person name="Submissions S."/>
        </authorList>
    </citation>
    <scope>NUCLEOTIDE SEQUENCE [LARGE SCALE GENOMIC DNA]</scope>
    <source>
        <strain evidence="8">Ballard 720</strain>
    </source>
</reference>
<dbReference type="SUPFAM" id="SSF74653">
    <property type="entry name" value="TolA/TonB C-terminal domain"/>
    <property type="match status" value="1"/>
</dbReference>
<evidence type="ECO:0000256" key="3">
    <source>
        <dbReference type="ARBA" id="ARBA00022989"/>
    </source>
</evidence>
<protein>
    <submittedName>
        <fullName evidence="7">Outer membrane transport energization protein TonB</fullName>
    </submittedName>
</protein>
<keyword evidence="4 6" id="KW-0472">Membrane</keyword>
<dbReference type="RefSeq" id="WP_085230535.1">
    <property type="nucleotide sequence ID" value="NZ_BSQD01000019.1"/>
</dbReference>
<dbReference type="Gene3D" id="3.30.1150.10">
    <property type="match status" value="1"/>
</dbReference>
<dbReference type="GeneID" id="95548293"/>
<dbReference type="NCBIfam" id="TIGR01352">
    <property type="entry name" value="tonB_Cterm"/>
    <property type="match status" value="1"/>
</dbReference>
<evidence type="ECO:0000256" key="1">
    <source>
        <dbReference type="ARBA" id="ARBA00004167"/>
    </source>
</evidence>
<proteinExistence type="predicted"/>
<accession>A0A1X7H4T7</accession>
<keyword evidence="2 6" id="KW-0812">Transmembrane</keyword>
<keyword evidence="3 6" id="KW-1133">Transmembrane helix</keyword>
<feature type="region of interest" description="Disordered" evidence="5">
    <location>
        <begin position="57"/>
        <end position="122"/>
    </location>
</feature>
<evidence type="ECO:0000256" key="5">
    <source>
        <dbReference type="SAM" id="MobiDB-lite"/>
    </source>
</evidence>
<evidence type="ECO:0000313" key="7">
    <source>
        <dbReference type="EMBL" id="SMF79787.1"/>
    </source>
</evidence>
<dbReference type="OrthoDB" id="7032053at2"/>
<dbReference type="Proteomes" id="UP000192911">
    <property type="component" value="Unassembled WGS sequence"/>
</dbReference>
<dbReference type="STRING" id="28094.SAMN06295900_121104"/>
<evidence type="ECO:0000313" key="8">
    <source>
        <dbReference type="Proteomes" id="UP000192911"/>
    </source>
</evidence>
<gene>
    <name evidence="7" type="ORF">SAMN06295900_121104</name>
</gene>
<keyword evidence="8" id="KW-1185">Reference proteome</keyword>
<dbReference type="GO" id="GO:0016020">
    <property type="term" value="C:membrane"/>
    <property type="evidence" value="ECO:0007669"/>
    <property type="project" value="UniProtKB-SubCell"/>
</dbReference>
<feature type="compositionally biased region" description="Pro residues" evidence="5">
    <location>
        <begin position="60"/>
        <end position="73"/>
    </location>
</feature>
<evidence type="ECO:0000256" key="6">
    <source>
        <dbReference type="SAM" id="Phobius"/>
    </source>
</evidence>
<dbReference type="AlphaFoldDB" id="A0A1X7H4T7"/>
<organism evidence="7 8">
    <name type="scientific">Trinickia caryophylli</name>
    <name type="common">Paraburkholderia caryophylli</name>
    <dbReference type="NCBI Taxonomy" id="28094"/>
    <lineage>
        <taxon>Bacteria</taxon>
        <taxon>Pseudomonadati</taxon>
        <taxon>Pseudomonadota</taxon>
        <taxon>Betaproteobacteria</taxon>
        <taxon>Burkholderiales</taxon>
        <taxon>Burkholderiaceae</taxon>
        <taxon>Trinickia</taxon>
    </lineage>
</organism>
<evidence type="ECO:0000256" key="4">
    <source>
        <dbReference type="ARBA" id="ARBA00023136"/>
    </source>
</evidence>
<dbReference type="InterPro" id="IPR006260">
    <property type="entry name" value="TonB/TolA_C"/>
</dbReference>
<evidence type="ECO:0000256" key="2">
    <source>
        <dbReference type="ARBA" id="ARBA00022692"/>
    </source>
</evidence>
<comment type="subcellular location">
    <subcellularLocation>
        <location evidence="1">Membrane</location>
        <topology evidence="1">Single-pass membrane protein</topology>
    </subcellularLocation>
</comment>
<name>A0A1X7H4T7_TRICW</name>
<feature type="compositionally biased region" description="Basic and acidic residues" evidence="5">
    <location>
        <begin position="74"/>
        <end position="91"/>
    </location>
</feature>
<dbReference type="Pfam" id="PF13103">
    <property type="entry name" value="TonB_2"/>
    <property type="match status" value="1"/>
</dbReference>